<accession>F8PCF2</accession>
<protein>
    <submittedName>
        <fullName evidence="1">Uncharacterized protein</fullName>
    </submittedName>
</protein>
<dbReference type="EMBL" id="GL945444">
    <property type="protein sequence ID" value="EGO19350.1"/>
    <property type="molecule type" value="Genomic_DNA"/>
</dbReference>
<feature type="non-terminal residue" evidence="1">
    <location>
        <position position="1"/>
    </location>
</feature>
<dbReference type="GeneID" id="18812197"/>
<proteinExistence type="predicted"/>
<gene>
    <name evidence="1" type="ORF">SERLADRAFT_402847</name>
</gene>
<dbReference type="KEGG" id="sla:SERLADRAFT_402847"/>
<dbReference type="Proteomes" id="UP000008064">
    <property type="component" value="Unassembled WGS sequence"/>
</dbReference>
<dbReference type="HOGENOM" id="CLU_2747156_0_0_1"/>
<reference evidence="1" key="1">
    <citation type="submission" date="2011-04" db="EMBL/GenBank/DDBJ databases">
        <title>Evolution of plant cell wall degrading machinery underlies the functional diversity of forest fungi.</title>
        <authorList>
            <consortium name="US DOE Joint Genome Institute (JGI-PGF)"/>
            <person name="Eastwood D.C."/>
            <person name="Floudas D."/>
            <person name="Binder M."/>
            <person name="Majcherczyk A."/>
            <person name="Schneider P."/>
            <person name="Aerts A."/>
            <person name="Asiegbu F.O."/>
            <person name="Baker S.E."/>
            <person name="Barry K."/>
            <person name="Bendiksby M."/>
            <person name="Blumentritt M."/>
            <person name="Coutinho P.M."/>
            <person name="Cullen D."/>
            <person name="Cullen D."/>
            <person name="Gathman A."/>
            <person name="Goodell B."/>
            <person name="Henrissat B."/>
            <person name="Ihrmark K."/>
            <person name="Kauserud H."/>
            <person name="Kohler A."/>
            <person name="LaButti K."/>
            <person name="Lapidus A."/>
            <person name="Lavin J.L."/>
            <person name="Lee Y.-H."/>
            <person name="Lindquist E."/>
            <person name="Lilly W."/>
            <person name="Lucas S."/>
            <person name="Morin E."/>
            <person name="Murat C."/>
            <person name="Oguiza J.A."/>
            <person name="Park J."/>
            <person name="Pisabarro A.G."/>
            <person name="Riley R."/>
            <person name="Rosling A."/>
            <person name="Salamov A."/>
            <person name="Schmidt O."/>
            <person name="Schmutz J."/>
            <person name="Skrede I."/>
            <person name="Stenlid J."/>
            <person name="Wiebenga A."/>
            <person name="Xie X."/>
            <person name="Kues U."/>
            <person name="Hibbett D.S."/>
            <person name="Hoffmeister D."/>
            <person name="Hogberg N."/>
            <person name="Martin F."/>
            <person name="Grigoriev I.V."/>
            <person name="Watkinson S.C."/>
        </authorList>
    </citation>
    <scope>NUCLEOTIDE SEQUENCE</scope>
    <source>
        <strain evidence="1">S7.9</strain>
    </source>
</reference>
<dbReference type="RefSeq" id="XP_007324071.1">
    <property type="nucleotide sequence ID" value="XM_007324009.1"/>
</dbReference>
<sequence>ISSRLSLTPIWAHYTPPCVILPVQGSIMRSIAMDSLQKRCQLLGAASTHSTYPAFDVHPMPGSLPVTVTQS</sequence>
<dbReference type="AlphaFoldDB" id="F8PCF2"/>
<name>F8PCF2_SERL9</name>
<evidence type="ECO:0000313" key="1">
    <source>
        <dbReference type="EMBL" id="EGO19350.1"/>
    </source>
</evidence>
<organism>
    <name type="scientific">Serpula lacrymans var. lacrymans (strain S7.9)</name>
    <name type="common">Dry rot fungus</name>
    <dbReference type="NCBI Taxonomy" id="578457"/>
    <lineage>
        <taxon>Eukaryota</taxon>
        <taxon>Fungi</taxon>
        <taxon>Dikarya</taxon>
        <taxon>Basidiomycota</taxon>
        <taxon>Agaricomycotina</taxon>
        <taxon>Agaricomycetes</taxon>
        <taxon>Agaricomycetidae</taxon>
        <taxon>Boletales</taxon>
        <taxon>Coniophorineae</taxon>
        <taxon>Serpulaceae</taxon>
        <taxon>Serpula</taxon>
    </lineage>
</organism>